<sequence length="912" mass="105216">MSEKGFDYYGRKLEHIFANGFYNYGVFVGKHPNWFFFGSLICVLLSLPGYTYISLNLDLYKLFVPPDAPVKTEFERQQIFNTIPQGDLDFIPPARIAKNANFENFTNKMHDLVTFEKKIDRSKRAVPIHTDILRFYVVHENYENLLDSQILGKLWNDTNEMMSVHTTYNGVDYPFEAFCKKEGLNTVRNCTNHLNVWLKHAENLFKSGGSRTNPNLQLSYPVMYLFNRPKDIGNIIYGVDVEGEKHEITGARVLTLHWFINFPLQGDNMNAYLAFRDSCNEFWEKKTVESHIKFIPHNDKAMDDELRLIIEGALPFAVPATLQLMFFVWFTNLAKDRRKSKPVEAYLAVVCVVLGLVVSFGFCFFIGIPMNPVASTMPFLILAVGVDDAFLILGSWRMTDPKDPVEKRMGKTMGDAGASITTTSLTNFGCFALGYWLSPTPAVRDFCTMTAIGIFIDYLFQITFFCAIMIYGAKKESQGGLIAYFRWCCCCKSDCSKHQTEQEIEEMQRNQDYHEPTLMHRLFRDKWAPFILKREVKAVSWILFVIYIGISFWGCINMRVNISPHKYIRDNSPIQTFVYLADKYIWADNVMPSFHVMNPPDFRNFTQRTRFNELVFRLENTKYSIGRVSTNLWLWEYQGFLNDFPEVKYERDFYNRKYLKDFFNQFDYQQFRGLVKINDAIPNGEPCIKAFIFQTSYYGLNSWDKRQAELFYWRDILKEYPEFDIFLAGIFSPFLIDQRHTIAPASMQTIGTAIIVMAIMCVFFLPNKLSIFVMCFSLITISAGVCGFLTHLGSDLDSVSMGCIVMAIGLAVDFSVHICHKYHGSTKDSPDEKVIDTLTLVGYPVLQAGGSTLWAMTTLPFIPAYLVRVFVQTVVLVNVFGIIHALIWIPQFVSSLDPICRTPKRFLHLRTD</sequence>
<dbReference type="WBParaSite" id="JU765_v2.g19012.t1">
    <property type="protein sequence ID" value="JU765_v2.g19012.t1"/>
    <property type="gene ID" value="JU765_v2.g19012"/>
</dbReference>
<organism evidence="1 2">
    <name type="scientific">Panagrolaimus sp. JU765</name>
    <dbReference type="NCBI Taxonomy" id="591449"/>
    <lineage>
        <taxon>Eukaryota</taxon>
        <taxon>Metazoa</taxon>
        <taxon>Ecdysozoa</taxon>
        <taxon>Nematoda</taxon>
        <taxon>Chromadorea</taxon>
        <taxon>Rhabditida</taxon>
        <taxon>Tylenchina</taxon>
        <taxon>Panagrolaimomorpha</taxon>
        <taxon>Panagrolaimoidea</taxon>
        <taxon>Panagrolaimidae</taxon>
        <taxon>Panagrolaimus</taxon>
    </lineage>
</organism>
<reference evidence="2" key="1">
    <citation type="submission" date="2022-11" db="UniProtKB">
        <authorList>
            <consortium name="WormBaseParasite"/>
        </authorList>
    </citation>
    <scope>IDENTIFICATION</scope>
</reference>
<evidence type="ECO:0000313" key="1">
    <source>
        <dbReference type="Proteomes" id="UP000887576"/>
    </source>
</evidence>
<accession>A0AC34QT49</accession>
<dbReference type="Proteomes" id="UP000887576">
    <property type="component" value="Unplaced"/>
</dbReference>
<protein>
    <submittedName>
        <fullName evidence="2">SSD domain-containing protein</fullName>
    </submittedName>
</protein>
<name>A0AC34QT49_9BILA</name>
<evidence type="ECO:0000313" key="2">
    <source>
        <dbReference type="WBParaSite" id="JU765_v2.g19012.t1"/>
    </source>
</evidence>
<proteinExistence type="predicted"/>